<keyword evidence="2" id="KW-0564">Palmitate</keyword>
<evidence type="ECO:0000256" key="2">
    <source>
        <dbReference type="RuleBase" id="RU362097"/>
    </source>
</evidence>
<dbReference type="PANTHER" id="PTHR30203">
    <property type="entry name" value="OUTER MEMBRANE CATION EFFLUX PROTEIN"/>
    <property type="match status" value="1"/>
</dbReference>
<keyword evidence="2" id="KW-0472">Membrane</keyword>
<dbReference type="Proteomes" id="UP000192923">
    <property type="component" value="Unassembled WGS sequence"/>
</dbReference>
<dbReference type="Gene3D" id="1.20.1600.10">
    <property type="entry name" value="Outer membrane efflux proteins (OEP)"/>
    <property type="match status" value="1"/>
</dbReference>
<evidence type="ECO:0000256" key="4">
    <source>
        <dbReference type="SAM" id="MobiDB-lite"/>
    </source>
</evidence>
<dbReference type="Pfam" id="PF02321">
    <property type="entry name" value="OEP"/>
    <property type="match status" value="2"/>
</dbReference>
<dbReference type="Gene3D" id="2.20.200.10">
    <property type="entry name" value="Outer membrane efflux proteins (OEP)"/>
    <property type="match status" value="1"/>
</dbReference>
<dbReference type="STRING" id="1760988.SAMN02949497_0525"/>
<comment type="similarity">
    <text evidence="1 2">Belongs to the outer membrane factor (OMF) (TC 1.B.17) family.</text>
</comment>
<name>A0A1Y6DDA6_9GAMM</name>
<dbReference type="InterPro" id="IPR003423">
    <property type="entry name" value="OMP_efflux"/>
</dbReference>
<keyword evidence="2 5" id="KW-0449">Lipoprotein</keyword>
<keyword evidence="2" id="KW-1134">Transmembrane beta strand</keyword>
<reference evidence="5 6" key="1">
    <citation type="submission" date="2016-12" db="EMBL/GenBank/DDBJ databases">
        <authorList>
            <person name="Song W.-J."/>
            <person name="Kurnit D.M."/>
        </authorList>
    </citation>
    <scope>NUCLEOTIDE SEQUENCE [LARGE SCALE GENOMIC DNA]</scope>
    <source>
        <strain evidence="5 6">175</strain>
    </source>
</reference>
<feature type="coiled-coil region" evidence="3">
    <location>
        <begin position="94"/>
        <end position="124"/>
    </location>
</feature>
<sequence length="509" mass="54153">MTSLTTSFPNAARSRLVWAAWRLSAGLALLPPLWSGCGGGLIATVGPDYQAPAPPTAPRWQAEPPAAPLAHGGDPAALERWWEGFQDPTLDRFLAAAQRESADVAEARARIEEARAGLAGAESTGLPRLDGSADITHSNFSFGGPPFMRDQYQIGLQSNWEIDLFGGIARQREAADSQVQARAASWHAARVAVAVEVANAYLEYRLCEALVGLADADAASRRETARLTDIAGSAGLRAPADVALARASAADGQDGLLRQQGQCERAIKGLVALTGLSEPEVRHRLTAAPERVARMPNPPPFRLDGLPARVLLQRPDVAAAERAVAEASAQIGVEQAKRFPKLSLSGNITPSLQSINGAALVLAQTWSFGPTLSLPLFDWGKRAADVAAANARYQAAVSRFKSTVRTAAQEVEEALVRLRAAEQRLPEARAAAEGYRANFRATEQLYRVGFGSLIDAEASRRQALASERAVAELEQEYAAAWIALYRAAGGSWEDRPSALPTASPGNHAS</sequence>
<proteinExistence type="inferred from homology"/>
<dbReference type="RefSeq" id="WP_368655833.1">
    <property type="nucleotide sequence ID" value="NZ_FXAM01000002.1"/>
</dbReference>
<evidence type="ECO:0000313" key="6">
    <source>
        <dbReference type="Proteomes" id="UP000192923"/>
    </source>
</evidence>
<feature type="coiled-coil region" evidence="3">
    <location>
        <begin position="404"/>
        <end position="476"/>
    </location>
</feature>
<dbReference type="InterPro" id="IPR010131">
    <property type="entry name" value="MdtP/NodT-like"/>
</dbReference>
<dbReference type="EMBL" id="FXAM01000002">
    <property type="protein sequence ID" value="SMF97495.1"/>
    <property type="molecule type" value="Genomic_DNA"/>
</dbReference>
<keyword evidence="6" id="KW-1185">Reference proteome</keyword>
<gene>
    <name evidence="5" type="ORF">SAMN02949497_0525</name>
</gene>
<comment type="subcellular location">
    <subcellularLocation>
        <location evidence="2">Cell outer membrane</location>
        <topology evidence="2">Lipid-anchor</topology>
    </subcellularLocation>
</comment>
<dbReference type="PANTHER" id="PTHR30203:SF29">
    <property type="entry name" value="PROTEIN CYAE"/>
    <property type="match status" value="1"/>
</dbReference>
<accession>A0A1Y6DDA6</accession>
<dbReference type="SUPFAM" id="SSF56954">
    <property type="entry name" value="Outer membrane efflux proteins (OEP)"/>
    <property type="match status" value="1"/>
</dbReference>
<dbReference type="GO" id="GO:0009279">
    <property type="term" value="C:cell outer membrane"/>
    <property type="evidence" value="ECO:0007669"/>
    <property type="project" value="UniProtKB-SubCell"/>
</dbReference>
<keyword evidence="3" id="KW-0175">Coiled coil</keyword>
<organism evidence="5 6">
    <name type="scientific">Methylomagnum ishizawai</name>
    <dbReference type="NCBI Taxonomy" id="1760988"/>
    <lineage>
        <taxon>Bacteria</taxon>
        <taxon>Pseudomonadati</taxon>
        <taxon>Pseudomonadota</taxon>
        <taxon>Gammaproteobacteria</taxon>
        <taxon>Methylococcales</taxon>
        <taxon>Methylococcaceae</taxon>
        <taxon>Methylomagnum</taxon>
    </lineage>
</organism>
<keyword evidence="2" id="KW-0812">Transmembrane</keyword>
<dbReference type="AlphaFoldDB" id="A0A1Y6DDA6"/>
<dbReference type="GO" id="GO:0015562">
    <property type="term" value="F:efflux transmembrane transporter activity"/>
    <property type="evidence" value="ECO:0007669"/>
    <property type="project" value="InterPro"/>
</dbReference>
<feature type="region of interest" description="Disordered" evidence="4">
    <location>
        <begin position="52"/>
        <end position="73"/>
    </location>
</feature>
<evidence type="ECO:0000256" key="3">
    <source>
        <dbReference type="SAM" id="Coils"/>
    </source>
</evidence>
<dbReference type="NCBIfam" id="TIGR01845">
    <property type="entry name" value="outer_NodT"/>
    <property type="match status" value="1"/>
</dbReference>
<protein>
    <submittedName>
        <fullName evidence="5">Efflux transporter, outer membrane factor (OMF) lipoprotein, NodT family</fullName>
    </submittedName>
</protein>
<evidence type="ECO:0000313" key="5">
    <source>
        <dbReference type="EMBL" id="SMF97495.1"/>
    </source>
</evidence>
<evidence type="ECO:0000256" key="1">
    <source>
        <dbReference type="ARBA" id="ARBA00007613"/>
    </source>
</evidence>